<evidence type="ECO:0000256" key="7">
    <source>
        <dbReference type="SAM" id="Phobius"/>
    </source>
</evidence>
<comment type="subcellular location">
    <subcellularLocation>
        <location evidence="1">Membrane</location>
        <topology evidence="1">Multi-pass membrane protein</topology>
    </subcellularLocation>
</comment>
<dbReference type="PROSITE" id="PS50850">
    <property type="entry name" value="MFS"/>
    <property type="match status" value="1"/>
</dbReference>
<feature type="transmembrane region" description="Helical" evidence="7">
    <location>
        <begin position="356"/>
        <end position="377"/>
    </location>
</feature>
<feature type="transmembrane region" description="Helical" evidence="7">
    <location>
        <begin position="202"/>
        <end position="224"/>
    </location>
</feature>
<evidence type="ECO:0000313" key="10">
    <source>
        <dbReference type="Proteomes" id="UP000027586"/>
    </source>
</evidence>
<comment type="caution">
    <text evidence="9">The sequence shown here is derived from an EMBL/GenBank/DDBJ whole genome shotgun (WGS) entry which is preliminary data.</text>
</comment>
<dbReference type="STRING" id="1263082.A0A068S6I9"/>
<proteinExistence type="predicted"/>
<feature type="transmembrane region" description="Helical" evidence="7">
    <location>
        <begin position="414"/>
        <end position="437"/>
    </location>
</feature>
<gene>
    <name evidence="9" type="ORF">LCOR_08798.1</name>
</gene>
<dbReference type="SUPFAM" id="SSF103473">
    <property type="entry name" value="MFS general substrate transporter"/>
    <property type="match status" value="1"/>
</dbReference>
<feature type="transmembrane region" description="Helical" evidence="7">
    <location>
        <begin position="236"/>
        <end position="258"/>
    </location>
</feature>
<evidence type="ECO:0000256" key="5">
    <source>
        <dbReference type="ARBA" id="ARBA00023136"/>
    </source>
</evidence>
<dbReference type="PANTHER" id="PTHR43791">
    <property type="entry name" value="PERMEASE-RELATED"/>
    <property type="match status" value="1"/>
</dbReference>
<dbReference type="FunFam" id="1.20.1250.20:FF:000057">
    <property type="entry name" value="MFS general substrate transporter"/>
    <property type="match status" value="1"/>
</dbReference>
<dbReference type="OrthoDB" id="2985014at2759"/>
<dbReference type="EMBL" id="CBTN010000050">
    <property type="protein sequence ID" value="CDH57909.1"/>
    <property type="molecule type" value="Genomic_DNA"/>
</dbReference>
<dbReference type="PANTHER" id="PTHR43791:SF36">
    <property type="entry name" value="TRANSPORTER, PUTATIVE (AFU_ORTHOLOGUE AFUA_6G08340)-RELATED"/>
    <property type="match status" value="1"/>
</dbReference>
<dbReference type="Pfam" id="PF07690">
    <property type="entry name" value="MFS_1"/>
    <property type="match status" value="1"/>
</dbReference>
<feature type="transmembrane region" description="Helical" evidence="7">
    <location>
        <begin position="484"/>
        <end position="504"/>
    </location>
</feature>
<dbReference type="VEuPathDB" id="FungiDB:LCOR_08798.1"/>
<evidence type="ECO:0000256" key="6">
    <source>
        <dbReference type="SAM" id="MobiDB-lite"/>
    </source>
</evidence>
<feature type="transmembrane region" description="Helical" evidence="7">
    <location>
        <begin position="389"/>
        <end position="408"/>
    </location>
</feature>
<keyword evidence="10" id="KW-1185">Reference proteome</keyword>
<evidence type="ECO:0000256" key="1">
    <source>
        <dbReference type="ARBA" id="ARBA00004141"/>
    </source>
</evidence>
<dbReference type="AlphaFoldDB" id="A0A068S6I9"/>
<dbReference type="InterPro" id="IPR036259">
    <property type="entry name" value="MFS_trans_sf"/>
</dbReference>
<protein>
    <submittedName>
        <fullName evidence="9">Mfs transporter</fullName>
    </submittedName>
</protein>
<evidence type="ECO:0000256" key="4">
    <source>
        <dbReference type="ARBA" id="ARBA00022989"/>
    </source>
</evidence>
<feature type="region of interest" description="Disordered" evidence="6">
    <location>
        <begin position="1"/>
        <end position="38"/>
    </location>
</feature>
<evidence type="ECO:0000259" key="8">
    <source>
        <dbReference type="PROSITE" id="PS50850"/>
    </source>
</evidence>
<keyword evidence="5 7" id="KW-0472">Membrane</keyword>
<dbReference type="Proteomes" id="UP000027586">
    <property type="component" value="Unassembled WGS sequence"/>
</dbReference>
<dbReference type="InterPro" id="IPR020846">
    <property type="entry name" value="MFS_dom"/>
</dbReference>
<keyword evidence="3 7" id="KW-0812">Transmembrane</keyword>
<evidence type="ECO:0000313" key="9">
    <source>
        <dbReference type="EMBL" id="CDH57909.1"/>
    </source>
</evidence>
<sequence>MITSKQIIHGKSFDEETGKSSGVEIIQTEQTSPPPEEVTIDPQIERRLVRKLDLRLMIWAFLAYFANLLDRNNMRKCSQHGYYLISLFICVLHEENAFTNGMEEDLDLNSDAYNWAVTMFFIGYIILQIPGNMVITKVKPRFFLPSVVLLWGAVVSFMALISDYKSLWGMRLCLGVSEAAFYPGCMFLLGSWYTKTELGKRTMFFAIGNQISGALGGLIAGSIAQNLHGASGMAGWKWLFIIEGLIGVVVGLAGYLLIPNYPHNTPWLSPEEAKVAQARLMRQGKQVRSMTYSWKTWVYDPFACIYNINHHDRFSNLLMTPYAWLMVVNFACIYIGNNMSLNFAIILRDMGYSSSFANYMNTPAYLFGAIVALAVGWSSDRFRERPFHLAGVQLWVAIWFLILAVVNHGANPPVLVFIGTYALTANISMTPLCLAWCNEIYKSDTNTRALAIAFINAIGNLAPNFINVRAWVVSDSPDFWLGKITTMAMSFASVVLTIFIWYLIKIEFMLPRSIDDKDNKDDDESIDIRREQHEES</sequence>
<dbReference type="GO" id="GO:0022857">
    <property type="term" value="F:transmembrane transporter activity"/>
    <property type="evidence" value="ECO:0007669"/>
    <property type="project" value="InterPro"/>
</dbReference>
<feature type="region of interest" description="Disordered" evidence="6">
    <location>
        <begin position="516"/>
        <end position="536"/>
    </location>
</feature>
<evidence type="ECO:0000256" key="3">
    <source>
        <dbReference type="ARBA" id="ARBA00022692"/>
    </source>
</evidence>
<feature type="transmembrane region" description="Helical" evidence="7">
    <location>
        <begin position="142"/>
        <end position="162"/>
    </location>
</feature>
<feature type="domain" description="Major facilitator superfamily (MFS) profile" evidence="8">
    <location>
        <begin position="56"/>
        <end position="508"/>
    </location>
</feature>
<feature type="transmembrane region" description="Helical" evidence="7">
    <location>
        <begin position="449"/>
        <end position="472"/>
    </location>
</feature>
<keyword evidence="4 7" id="KW-1133">Transmembrane helix</keyword>
<reference evidence="9" key="1">
    <citation type="submission" date="2013-08" db="EMBL/GenBank/DDBJ databases">
        <title>Gene expansion shapes genome architecture in the human pathogen Lichtheimia corymbifera: an evolutionary genomics analysis in the ancient terrestrial Mucorales (Mucoromycotina).</title>
        <authorList>
            <person name="Schwartze V.U."/>
            <person name="Winter S."/>
            <person name="Shelest E."/>
            <person name="Marcet-Houben M."/>
            <person name="Horn F."/>
            <person name="Wehner S."/>
            <person name="Hoffmann K."/>
            <person name="Riege K."/>
            <person name="Sammeth M."/>
            <person name="Nowrousian M."/>
            <person name="Valiante V."/>
            <person name="Linde J."/>
            <person name="Jacobsen I.D."/>
            <person name="Marz M."/>
            <person name="Brakhage A.A."/>
            <person name="Gabaldon T."/>
            <person name="Bocker S."/>
            <person name="Voigt K."/>
        </authorList>
    </citation>
    <scope>NUCLEOTIDE SEQUENCE [LARGE SCALE GENOMIC DNA]</scope>
    <source>
        <strain evidence="9">FSU 9682</strain>
    </source>
</reference>
<feature type="transmembrane region" description="Helical" evidence="7">
    <location>
        <begin position="317"/>
        <end position="336"/>
    </location>
</feature>
<dbReference type="InterPro" id="IPR011701">
    <property type="entry name" value="MFS"/>
</dbReference>
<organism evidence="9 10">
    <name type="scientific">Lichtheimia corymbifera JMRC:FSU:9682</name>
    <dbReference type="NCBI Taxonomy" id="1263082"/>
    <lineage>
        <taxon>Eukaryota</taxon>
        <taxon>Fungi</taxon>
        <taxon>Fungi incertae sedis</taxon>
        <taxon>Mucoromycota</taxon>
        <taxon>Mucoromycotina</taxon>
        <taxon>Mucoromycetes</taxon>
        <taxon>Mucorales</taxon>
        <taxon>Lichtheimiaceae</taxon>
        <taxon>Lichtheimia</taxon>
    </lineage>
</organism>
<dbReference type="Gene3D" id="1.20.1250.20">
    <property type="entry name" value="MFS general substrate transporter like domains"/>
    <property type="match status" value="2"/>
</dbReference>
<accession>A0A068S6I9</accession>
<name>A0A068S6I9_9FUNG</name>
<feature type="transmembrane region" description="Helical" evidence="7">
    <location>
        <begin position="112"/>
        <end position="130"/>
    </location>
</feature>
<dbReference type="GO" id="GO:0016020">
    <property type="term" value="C:membrane"/>
    <property type="evidence" value="ECO:0007669"/>
    <property type="project" value="UniProtKB-SubCell"/>
</dbReference>
<evidence type="ECO:0000256" key="2">
    <source>
        <dbReference type="ARBA" id="ARBA00022448"/>
    </source>
</evidence>
<feature type="transmembrane region" description="Helical" evidence="7">
    <location>
        <begin position="168"/>
        <end position="190"/>
    </location>
</feature>
<keyword evidence="2" id="KW-0813">Transport</keyword>